<dbReference type="RefSeq" id="WP_224044269.1">
    <property type="nucleotide sequence ID" value="NZ_CAJZAH010000008.1"/>
</dbReference>
<evidence type="ECO:0000313" key="1">
    <source>
        <dbReference type="EMBL" id="CAG9182987.1"/>
    </source>
</evidence>
<proteinExistence type="predicted"/>
<dbReference type="InterPro" id="IPR025534">
    <property type="entry name" value="DUF4420"/>
</dbReference>
<keyword evidence="2" id="KW-1185">Reference proteome</keyword>
<dbReference type="Proteomes" id="UP000721236">
    <property type="component" value="Unassembled WGS sequence"/>
</dbReference>
<evidence type="ECO:0008006" key="3">
    <source>
        <dbReference type="Google" id="ProtNLM"/>
    </source>
</evidence>
<dbReference type="Pfam" id="PF14390">
    <property type="entry name" value="DUF4420"/>
    <property type="match status" value="1"/>
</dbReference>
<gene>
    <name evidence="1" type="ORF">LMG21510_04720</name>
</gene>
<comment type="caution">
    <text evidence="1">The sequence shown here is derived from an EMBL/GenBank/DDBJ whole genome shotgun (WGS) entry which is preliminary data.</text>
</comment>
<accession>A0ABM8XRN4</accession>
<dbReference type="EMBL" id="CAJZAH010000008">
    <property type="protein sequence ID" value="CAG9182987.1"/>
    <property type="molecule type" value="Genomic_DNA"/>
</dbReference>
<evidence type="ECO:0000313" key="2">
    <source>
        <dbReference type="Proteomes" id="UP000721236"/>
    </source>
</evidence>
<protein>
    <recommendedName>
        <fullName evidence="3">PD-(D/E)XK motif protein</fullName>
    </recommendedName>
</protein>
<name>A0ABM8XRN4_9BURK</name>
<organism evidence="1 2">
    <name type="scientific">Cupriavidus respiraculi</name>
    <dbReference type="NCBI Taxonomy" id="195930"/>
    <lineage>
        <taxon>Bacteria</taxon>
        <taxon>Pseudomonadati</taxon>
        <taxon>Pseudomonadota</taxon>
        <taxon>Betaproteobacteria</taxon>
        <taxon>Burkholderiales</taxon>
        <taxon>Burkholderiaceae</taxon>
        <taxon>Cupriavidus</taxon>
    </lineage>
</organism>
<sequence length="335" mass="35706">MALQSKSEIALAWRALSDTGQQSGWRCIPISTAGTVGALAGRHFPDNAEAILVGFRTLSQANSAAFPKGNGFRVERAELEADGKTWVALIREASASLDMFTLMAEDVSSVLASRGAAHDGALFQAFLGRIRAWQSFMKNGDLALGPEAELGLAGELTCLNQLLANGVPAQIALNAWVGPLDGLQDFELGSGAIEVKSTLAIAGFPAKILSLEQLDDSVRQPLYVCACRFRPCEEGMTLPMLVKTLEDALAEAGASVADLRVALLHAGYLDSQADRYVRKLANVSCDFRLVTDGFPRLTPGTVPPGVRAARYDIDLDQVVGDTTPITQMLSILMGR</sequence>
<reference evidence="1 2" key="1">
    <citation type="submission" date="2021-08" db="EMBL/GenBank/DDBJ databases">
        <authorList>
            <person name="Peeters C."/>
        </authorList>
    </citation>
    <scope>NUCLEOTIDE SEQUENCE [LARGE SCALE GENOMIC DNA]</scope>
    <source>
        <strain evidence="1 2">LMG 21510</strain>
    </source>
</reference>